<reference evidence="5 6" key="1">
    <citation type="submission" date="2016-10" db="EMBL/GenBank/DDBJ databases">
        <authorList>
            <person name="de Groot N.N."/>
        </authorList>
    </citation>
    <scope>NUCLEOTIDE SEQUENCE [LARGE SCALE GENOMIC DNA]</scope>
    <source>
        <strain evidence="5 6">CGMCC 1.10238</strain>
    </source>
</reference>
<keyword evidence="7" id="KW-1185">Reference proteome</keyword>
<dbReference type="AlphaFoldDB" id="A0A1H8F8V6"/>
<dbReference type="RefSeq" id="WP_036600732.1">
    <property type="nucleotide sequence ID" value="NZ_CP076607.1"/>
</dbReference>
<keyword evidence="1" id="KW-0812">Transmembrane</keyword>
<keyword evidence="1" id="KW-0472">Membrane</keyword>
<evidence type="ECO:0000256" key="1">
    <source>
        <dbReference type="SAM" id="Phobius"/>
    </source>
</evidence>
<feature type="transmembrane region" description="Helical" evidence="1">
    <location>
        <begin position="54"/>
        <end position="74"/>
    </location>
</feature>
<protein>
    <submittedName>
        <fullName evidence="4">DUF4179 domain-containing protein</fullName>
    </submittedName>
</protein>
<reference evidence="4 7" key="2">
    <citation type="submission" date="2021-06" db="EMBL/GenBank/DDBJ databases">
        <title>Whole genome sequence of Paenibacillus sophorae DSM23020 for comparative genomics.</title>
        <authorList>
            <person name="Kim M.-J."/>
            <person name="Lee G."/>
            <person name="Shin J.-H."/>
        </authorList>
    </citation>
    <scope>NUCLEOTIDE SEQUENCE [LARGE SCALE GENOMIC DNA]</scope>
    <source>
        <strain evidence="4 7">DSM 23020</strain>
    </source>
</reference>
<organism evidence="5 6">
    <name type="scientific">Paenibacillus sophorae</name>
    <dbReference type="NCBI Taxonomy" id="1333845"/>
    <lineage>
        <taxon>Bacteria</taxon>
        <taxon>Bacillati</taxon>
        <taxon>Bacillota</taxon>
        <taxon>Bacilli</taxon>
        <taxon>Bacillales</taxon>
        <taxon>Paenibacillaceae</taxon>
        <taxon>Paenibacillus</taxon>
    </lineage>
</organism>
<gene>
    <name evidence="4" type="ORF">KP014_17730</name>
    <name evidence="5" type="ORF">SAMN04487895_10131</name>
</gene>
<feature type="domain" description="DUF4179" evidence="2">
    <location>
        <begin position="52"/>
        <end position="142"/>
    </location>
</feature>
<dbReference type="STRING" id="1333845.SAMN04487895_10131"/>
<dbReference type="Proteomes" id="UP000683429">
    <property type="component" value="Chromosome"/>
</dbReference>
<keyword evidence="1" id="KW-1133">Transmembrane helix</keyword>
<evidence type="ECO:0000313" key="4">
    <source>
        <dbReference type="EMBL" id="QWU13800.1"/>
    </source>
</evidence>
<dbReference type="Gene3D" id="2.60.40.1630">
    <property type="entry name" value="bacillus anthracis domain"/>
    <property type="match status" value="1"/>
</dbReference>
<dbReference type="Proteomes" id="UP000198809">
    <property type="component" value="Unassembled WGS sequence"/>
</dbReference>
<dbReference type="EMBL" id="CP076607">
    <property type="protein sequence ID" value="QWU13800.1"/>
    <property type="molecule type" value="Genomic_DNA"/>
</dbReference>
<evidence type="ECO:0000313" key="6">
    <source>
        <dbReference type="Proteomes" id="UP000198809"/>
    </source>
</evidence>
<dbReference type="EMBL" id="FODH01000001">
    <property type="protein sequence ID" value="SEN28159.1"/>
    <property type="molecule type" value="Genomic_DNA"/>
</dbReference>
<accession>A0A1H8F8V6</accession>
<feature type="domain" description="DUF5643" evidence="3">
    <location>
        <begin position="248"/>
        <end position="358"/>
    </location>
</feature>
<sequence>MNQFDLDKQLKAEKHNEAPMSDFVRGRLEETYASISGGKMNIGARPERSGKRRFLGTGAVAAVLGVTLFASGFASPAMADSIRQIPLIGSLFSSIERDLGLQNAANEGLTSQVNSNVSYKDVKLEVTETVFDGSRAVYALTLAAPNLHDGMYDTDKGTVKLSNAIDAITFKGNGGEFDSLGGGGQYWGAGKDHPNTIIVEQTLNPSPERTKLIAPDAFDAEVEVKLAGIDHTFTLNVPFTKKTGDVISLKPNAVKTAGDLIFTANAVEVTPITTRLEYSLEKVSETPISEKDEHDLIYTNVAVYDDQGHLLDRLGGQGVIQGNKFTMTVHYPSASSRTKYLILKPFKNNDGDFPKEIKNSQFVDGLDIRIELTNPAQ</sequence>
<evidence type="ECO:0000313" key="5">
    <source>
        <dbReference type="EMBL" id="SEN28159.1"/>
    </source>
</evidence>
<evidence type="ECO:0000259" key="2">
    <source>
        <dbReference type="Pfam" id="PF13786"/>
    </source>
</evidence>
<evidence type="ECO:0000313" key="7">
    <source>
        <dbReference type="Proteomes" id="UP000683429"/>
    </source>
</evidence>
<name>A0A1H8F8V6_9BACL</name>
<dbReference type="OrthoDB" id="2656278at2"/>
<dbReference type="Pfam" id="PF18705">
    <property type="entry name" value="DUF5643"/>
    <property type="match status" value="1"/>
</dbReference>
<proteinExistence type="predicted"/>
<dbReference type="InterPro" id="IPR025436">
    <property type="entry name" value="DUF4179"/>
</dbReference>
<evidence type="ECO:0000259" key="3">
    <source>
        <dbReference type="Pfam" id="PF18705"/>
    </source>
</evidence>
<dbReference type="InterPro" id="IPR040680">
    <property type="entry name" value="DUF5643"/>
</dbReference>
<dbReference type="Pfam" id="PF13786">
    <property type="entry name" value="DUF4179"/>
    <property type="match status" value="1"/>
</dbReference>